<keyword evidence="2" id="KW-1185">Reference proteome</keyword>
<name>A0ACC2T0F8_9FUNG</name>
<accession>A0ACC2T0F8</accession>
<organism evidence="1 2">
    <name type="scientific">Entomophthora muscae</name>
    <dbReference type="NCBI Taxonomy" id="34485"/>
    <lineage>
        <taxon>Eukaryota</taxon>
        <taxon>Fungi</taxon>
        <taxon>Fungi incertae sedis</taxon>
        <taxon>Zoopagomycota</taxon>
        <taxon>Entomophthoromycotina</taxon>
        <taxon>Entomophthoromycetes</taxon>
        <taxon>Entomophthorales</taxon>
        <taxon>Entomophthoraceae</taxon>
        <taxon>Entomophthora</taxon>
    </lineage>
</organism>
<proteinExistence type="predicted"/>
<gene>
    <name evidence="1" type="ORF">DSO57_1032577</name>
</gene>
<dbReference type="Proteomes" id="UP001165960">
    <property type="component" value="Unassembled WGS sequence"/>
</dbReference>
<protein>
    <submittedName>
        <fullName evidence="1">Uncharacterized protein</fullName>
    </submittedName>
</protein>
<dbReference type="EMBL" id="QTSX02003796">
    <property type="protein sequence ID" value="KAJ9068060.1"/>
    <property type="molecule type" value="Genomic_DNA"/>
</dbReference>
<comment type="caution">
    <text evidence="1">The sequence shown here is derived from an EMBL/GenBank/DDBJ whole genome shotgun (WGS) entry which is preliminary data.</text>
</comment>
<evidence type="ECO:0000313" key="2">
    <source>
        <dbReference type="Proteomes" id="UP001165960"/>
    </source>
</evidence>
<reference evidence="1" key="1">
    <citation type="submission" date="2022-04" db="EMBL/GenBank/DDBJ databases">
        <title>Genome of the entomopathogenic fungus Entomophthora muscae.</title>
        <authorList>
            <person name="Elya C."/>
            <person name="Lovett B.R."/>
            <person name="Lee E."/>
            <person name="Macias A.M."/>
            <person name="Hajek A.E."/>
            <person name="De Bivort B.L."/>
            <person name="Kasson M.T."/>
            <person name="De Fine Licht H.H."/>
            <person name="Stajich J.E."/>
        </authorList>
    </citation>
    <scope>NUCLEOTIDE SEQUENCE</scope>
    <source>
        <strain evidence="1">Berkeley</strain>
    </source>
</reference>
<sequence>MYPVVIRPCTLDQRVATSCPCVFDTSYEPLATTKEPSAPVLYATIDSASATKRDPTFYTKVPIPCVEPASQDAAVPAKGRRWLTDSEREALLNCLNRGMAVWDIASQFGVMARYIADINTKYGNTGQIAKSAKAKRQPSLLQPVHINAIKQWVTKDCHQDSLAVQSMIATEFGLSVSKTLIKINGQICKVLPIMVQGYRLERAKH</sequence>
<evidence type="ECO:0000313" key="1">
    <source>
        <dbReference type="EMBL" id="KAJ9068060.1"/>
    </source>
</evidence>